<sequence>MANVKVFFGRTDRLIDTDGQFNCYMPPYRGASKLFFGGVGWGAWGMVWTESIVVCQRGIQAYYKNGVLYQRQTSADNITFACARRRLCQDKAMEVANASTPSVSSAEQQVD</sequence>
<name>A0A9D3YDK6_DREPO</name>
<dbReference type="EMBL" id="JAIWYP010000016">
    <property type="protein sequence ID" value="KAH3697186.1"/>
    <property type="molecule type" value="Genomic_DNA"/>
</dbReference>
<comment type="caution">
    <text evidence="1">The sequence shown here is derived from an EMBL/GenBank/DDBJ whole genome shotgun (WGS) entry which is preliminary data.</text>
</comment>
<evidence type="ECO:0000313" key="2">
    <source>
        <dbReference type="Proteomes" id="UP000828390"/>
    </source>
</evidence>
<keyword evidence="2" id="KW-1185">Reference proteome</keyword>
<proteinExistence type="predicted"/>
<dbReference type="AlphaFoldDB" id="A0A9D3YDK6"/>
<protein>
    <submittedName>
        <fullName evidence="1">Uncharacterized protein</fullName>
    </submittedName>
</protein>
<organism evidence="1 2">
    <name type="scientific">Dreissena polymorpha</name>
    <name type="common">Zebra mussel</name>
    <name type="synonym">Mytilus polymorpha</name>
    <dbReference type="NCBI Taxonomy" id="45954"/>
    <lineage>
        <taxon>Eukaryota</taxon>
        <taxon>Metazoa</taxon>
        <taxon>Spiralia</taxon>
        <taxon>Lophotrochozoa</taxon>
        <taxon>Mollusca</taxon>
        <taxon>Bivalvia</taxon>
        <taxon>Autobranchia</taxon>
        <taxon>Heteroconchia</taxon>
        <taxon>Euheterodonta</taxon>
        <taxon>Imparidentia</taxon>
        <taxon>Neoheterodontei</taxon>
        <taxon>Myida</taxon>
        <taxon>Dreissenoidea</taxon>
        <taxon>Dreissenidae</taxon>
        <taxon>Dreissena</taxon>
    </lineage>
</organism>
<reference evidence="1" key="2">
    <citation type="submission" date="2020-11" db="EMBL/GenBank/DDBJ databases">
        <authorList>
            <person name="McCartney M.A."/>
            <person name="Auch B."/>
            <person name="Kono T."/>
            <person name="Mallez S."/>
            <person name="Becker A."/>
            <person name="Gohl D.M."/>
            <person name="Silverstein K.A.T."/>
            <person name="Koren S."/>
            <person name="Bechman K.B."/>
            <person name="Herman A."/>
            <person name="Abrahante J.E."/>
            <person name="Garbe J."/>
        </authorList>
    </citation>
    <scope>NUCLEOTIDE SEQUENCE</scope>
    <source>
        <strain evidence="1">Duluth1</strain>
        <tissue evidence="1">Whole animal</tissue>
    </source>
</reference>
<gene>
    <name evidence="1" type="ORF">DPMN_084675</name>
</gene>
<dbReference type="Proteomes" id="UP000828390">
    <property type="component" value="Unassembled WGS sequence"/>
</dbReference>
<reference evidence="1" key="1">
    <citation type="journal article" date="2019" name="bioRxiv">
        <title>The Genome of the Zebra Mussel, Dreissena polymorpha: A Resource for Invasive Species Research.</title>
        <authorList>
            <person name="McCartney M.A."/>
            <person name="Auch B."/>
            <person name="Kono T."/>
            <person name="Mallez S."/>
            <person name="Zhang Y."/>
            <person name="Obille A."/>
            <person name="Becker A."/>
            <person name="Abrahante J.E."/>
            <person name="Garbe J."/>
            <person name="Badalamenti J.P."/>
            <person name="Herman A."/>
            <person name="Mangelson H."/>
            <person name="Liachko I."/>
            <person name="Sullivan S."/>
            <person name="Sone E.D."/>
            <person name="Koren S."/>
            <person name="Silverstein K.A.T."/>
            <person name="Beckman K.B."/>
            <person name="Gohl D.M."/>
        </authorList>
    </citation>
    <scope>NUCLEOTIDE SEQUENCE</scope>
    <source>
        <strain evidence="1">Duluth1</strain>
        <tissue evidence="1">Whole animal</tissue>
    </source>
</reference>
<evidence type="ECO:0000313" key="1">
    <source>
        <dbReference type="EMBL" id="KAH3697186.1"/>
    </source>
</evidence>
<accession>A0A9D3YDK6</accession>